<feature type="non-terminal residue" evidence="2">
    <location>
        <position position="1"/>
    </location>
</feature>
<dbReference type="AlphaFoldDB" id="A0AAE0LKS2"/>
<protein>
    <submittedName>
        <fullName evidence="2">Uncharacterized protein</fullName>
    </submittedName>
</protein>
<feature type="coiled-coil region" evidence="1">
    <location>
        <begin position="5"/>
        <end position="32"/>
    </location>
</feature>
<gene>
    <name evidence="2" type="ORF">CYMTET_3726</name>
</gene>
<dbReference type="Proteomes" id="UP001190700">
    <property type="component" value="Unassembled WGS sequence"/>
</dbReference>
<comment type="caution">
    <text evidence="2">The sequence shown here is derived from an EMBL/GenBank/DDBJ whole genome shotgun (WGS) entry which is preliminary data.</text>
</comment>
<reference evidence="2 3" key="1">
    <citation type="journal article" date="2015" name="Genome Biol. Evol.">
        <title>Comparative Genomics of a Bacterivorous Green Alga Reveals Evolutionary Causalities and Consequences of Phago-Mixotrophic Mode of Nutrition.</title>
        <authorList>
            <person name="Burns J.A."/>
            <person name="Paasch A."/>
            <person name="Narechania A."/>
            <person name="Kim E."/>
        </authorList>
    </citation>
    <scope>NUCLEOTIDE SEQUENCE [LARGE SCALE GENOMIC DNA]</scope>
    <source>
        <strain evidence="2 3">PLY_AMNH</strain>
    </source>
</reference>
<proteinExistence type="predicted"/>
<accession>A0AAE0LKS2</accession>
<name>A0AAE0LKS2_9CHLO</name>
<sequence>GEAEIHTLKGEMDTAKRKLIDVEKQLQAEQQSRDELLKWLHAERAANLATHDQMMRLRHQYVESNADRLQAQLAGASGHFAADQPASAQDVIHSVEQTLSRALQEVSTAARSPSPPRNPGNNTPLRMLPLLPAAAGQGRGARDWSSEGYYHEPSLQANNVVRTDMWDSGMRVDPLELRMLMSKTRSPYVSSITPAQAFAAHTHRQG</sequence>
<evidence type="ECO:0000256" key="1">
    <source>
        <dbReference type="SAM" id="Coils"/>
    </source>
</evidence>
<dbReference type="EMBL" id="LGRX02000349">
    <property type="protein sequence ID" value="KAK3288812.1"/>
    <property type="molecule type" value="Genomic_DNA"/>
</dbReference>
<evidence type="ECO:0000313" key="3">
    <source>
        <dbReference type="Proteomes" id="UP001190700"/>
    </source>
</evidence>
<evidence type="ECO:0000313" key="2">
    <source>
        <dbReference type="EMBL" id="KAK3288812.1"/>
    </source>
</evidence>
<organism evidence="2 3">
    <name type="scientific">Cymbomonas tetramitiformis</name>
    <dbReference type="NCBI Taxonomy" id="36881"/>
    <lineage>
        <taxon>Eukaryota</taxon>
        <taxon>Viridiplantae</taxon>
        <taxon>Chlorophyta</taxon>
        <taxon>Pyramimonadophyceae</taxon>
        <taxon>Pyramimonadales</taxon>
        <taxon>Pyramimonadaceae</taxon>
        <taxon>Cymbomonas</taxon>
    </lineage>
</organism>
<keyword evidence="3" id="KW-1185">Reference proteome</keyword>
<keyword evidence="1" id="KW-0175">Coiled coil</keyword>